<evidence type="ECO:0000256" key="4">
    <source>
        <dbReference type="ARBA" id="ARBA00022722"/>
    </source>
</evidence>
<reference evidence="10" key="2">
    <citation type="submission" date="2025-05" db="UniProtKB">
        <authorList>
            <consortium name="EnsemblMetazoa"/>
        </authorList>
    </citation>
    <scope>IDENTIFICATION</scope>
    <source>
        <strain evidence="10">Foshan</strain>
    </source>
</reference>
<dbReference type="InterPro" id="IPR000477">
    <property type="entry name" value="RT_dom"/>
</dbReference>
<evidence type="ECO:0000313" key="11">
    <source>
        <dbReference type="Proteomes" id="UP000069940"/>
    </source>
</evidence>
<name>A0ABM1Y909_AEDAL</name>
<proteinExistence type="predicted"/>
<dbReference type="InterPro" id="IPR021109">
    <property type="entry name" value="Peptidase_aspartic_dom_sf"/>
</dbReference>
<keyword evidence="5" id="KW-0378">Hydrolase</keyword>
<feature type="domain" description="Integrase catalytic" evidence="9">
    <location>
        <begin position="702"/>
        <end position="861"/>
    </location>
</feature>
<dbReference type="InterPro" id="IPR043128">
    <property type="entry name" value="Rev_trsase/Diguanyl_cyclase"/>
</dbReference>
<keyword evidence="11" id="KW-1185">Reference proteome</keyword>
<keyword evidence="3" id="KW-0548">Nucleotidyltransferase</keyword>
<dbReference type="InterPro" id="IPR012337">
    <property type="entry name" value="RNaseH-like_sf"/>
</dbReference>
<accession>A0ABM1Y909</accession>
<dbReference type="Gene3D" id="1.10.340.70">
    <property type="match status" value="1"/>
</dbReference>
<dbReference type="PROSITE" id="PS50878">
    <property type="entry name" value="RT_POL"/>
    <property type="match status" value="1"/>
</dbReference>
<evidence type="ECO:0000259" key="8">
    <source>
        <dbReference type="PROSITE" id="PS50878"/>
    </source>
</evidence>
<evidence type="ECO:0000256" key="1">
    <source>
        <dbReference type="ARBA" id="ARBA00012493"/>
    </source>
</evidence>
<dbReference type="RefSeq" id="XP_062709227.1">
    <property type="nucleotide sequence ID" value="XM_062853243.1"/>
</dbReference>
<protein>
    <recommendedName>
        <fullName evidence="1">RNA-directed DNA polymerase</fullName>
        <ecNumber evidence="1">2.7.7.49</ecNumber>
    </recommendedName>
</protein>
<organism evidence="10 11">
    <name type="scientific">Aedes albopictus</name>
    <name type="common">Asian tiger mosquito</name>
    <name type="synonym">Stegomyia albopicta</name>
    <dbReference type="NCBI Taxonomy" id="7160"/>
    <lineage>
        <taxon>Eukaryota</taxon>
        <taxon>Metazoa</taxon>
        <taxon>Ecdysozoa</taxon>
        <taxon>Arthropoda</taxon>
        <taxon>Hexapoda</taxon>
        <taxon>Insecta</taxon>
        <taxon>Pterygota</taxon>
        <taxon>Neoptera</taxon>
        <taxon>Endopterygota</taxon>
        <taxon>Diptera</taxon>
        <taxon>Nematocera</taxon>
        <taxon>Culicoidea</taxon>
        <taxon>Culicidae</taxon>
        <taxon>Culicinae</taxon>
        <taxon>Aedini</taxon>
        <taxon>Aedes</taxon>
        <taxon>Stegomyia</taxon>
    </lineage>
</organism>
<dbReference type="Pfam" id="PF17919">
    <property type="entry name" value="RT_RNaseH_2"/>
    <property type="match status" value="1"/>
</dbReference>
<dbReference type="PANTHER" id="PTHR37984">
    <property type="entry name" value="PROTEIN CBG26694"/>
    <property type="match status" value="1"/>
</dbReference>
<dbReference type="EC" id="2.7.7.49" evidence="1"/>
<dbReference type="InterPro" id="IPR050951">
    <property type="entry name" value="Retrovirus_Pol_polyprotein"/>
</dbReference>
<dbReference type="Proteomes" id="UP000069940">
    <property type="component" value="Unassembled WGS sequence"/>
</dbReference>
<dbReference type="Pfam" id="PF17921">
    <property type="entry name" value="Integrase_H2C2"/>
    <property type="match status" value="1"/>
</dbReference>
<evidence type="ECO:0000256" key="3">
    <source>
        <dbReference type="ARBA" id="ARBA00022695"/>
    </source>
</evidence>
<sequence length="1018" mass="115741">MVSKALDRKANMCVMNMNGRNVNIEIDTGAVVTIMSTEVYENLFSEIELKKCSLEYALKTVGRQTLNVIGEIIVTVETNSKLHKLVAIVVKDVCTRDVLVGRNWLDRLAPGWKTYFEDAMCSKIKAVKTGNDIDEFTSDSQRAHCSDGTGIKGFEAQIQLKPNVQPVFKRAHNIPFGLVDRVKNELDRMVQNSVLCPVKFSQWASPIVVVEKKDGSIRICTDFKRTLNKVIDVEHYPLPQLEDVFVKAQGGRFFTVLDMTGAFQQLKIAESCEELFTINTPFGLYRYKRLTYGVSSAPAIFQRVMETILAGIPRVIVYIDDVFISGRDEEETRRLTKLVLDRLRQYNVQINFDKSKFMCEEVEYLGHRFNQDGIQPTKAKMDCILESIPPENLKQLRSYVGMLNFYHRFVPELSTVLKPLYELTKKGQEFQWSSECQAAFEESKKRLCQNSLIVPYDPTKEIVVASDASPWGLGGCLSIIINGMERPVMFASCTLSETERKYCQLQKEALAIVFCLKKFHRYIYGRKFTLVTDHEPLKLIFDPQKDVPVLAAQRIQRNPSLESSTVEDTVASFNLSSDLPLCYHAVAEETVKDPVLLQVLKYLEDGWPKNEQRSEMKPFFSKRYELNLEQGCILWGSRVVIPTNMRQKVLQMLHDQHVGIVRCKMLGRSVCWWPSMNEEIEAFVGRCLECQTNRRSEKKDVFSPWPSTSSNWERLHLDFCQLYGQNYLIVFDAHTKWIEVFLMKTTTAGNVVQILRSLFVRFGIPASIVSDNGPPFTSTEFVSFLQGNSVKVFKSPAYHPESNGSAERAVQTAKQTLRSTLKHKKKPAEIQLALENFVFKYRNTPSTSTGQTPSDMMLKHKARTLLNILIPSPFNQPPRPTPKTRKALCVGDKVTLKWKPNTPAIPARILHIVGHNTYLVNVNNTVKMAHADQLRASDLDENKFPGLVILPNVSESVTDQSETEPLERDKGELAAANTKDGHTSGEGADLASPKVRRSERVRKPPERYGVSKVKKERR</sequence>
<dbReference type="SUPFAM" id="SSF56672">
    <property type="entry name" value="DNA/RNA polymerases"/>
    <property type="match status" value="1"/>
</dbReference>
<dbReference type="PANTHER" id="PTHR37984:SF5">
    <property type="entry name" value="PROTEIN NYNRIN-LIKE"/>
    <property type="match status" value="1"/>
</dbReference>
<evidence type="ECO:0000256" key="6">
    <source>
        <dbReference type="ARBA" id="ARBA00023268"/>
    </source>
</evidence>
<evidence type="ECO:0000256" key="2">
    <source>
        <dbReference type="ARBA" id="ARBA00022679"/>
    </source>
</evidence>
<dbReference type="InterPro" id="IPR036397">
    <property type="entry name" value="RNaseH_sf"/>
</dbReference>
<dbReference type="SUPFAM" id="SSF53098">
    <property type="entry name" value="Ribonuclease H-like"/>
    <property type="match status" value="1"/>
</dbReference>
<dbReference type="PROSITE" id="PS50994">
    <property type="entry name" value="INTEGRASE"/>
    <property type="match status" value="1"/>
</dbReference>
<keyword evidence="4" id="KW-0540">Nuclease</keyword>
<evidence type="ECO:0000256" key="7">
    <source>
        <dbReference type="SAM" id="MobiDB-lite"/>
    </source>
</evidence>
<evidence type="ECO:0000259" key="9">
    <source>
        <dbReference type="PROSITE" id="PS50994"/>
    </source>
</evidence>
<evidence type="ECO:0000313" key="10">
    <source>
        <dbReference type="EnsemblMetazoa" id="AALFPA23_006907.P9103"/>
    </source>
</evidence>
<reference evidence="11" key="1">
    <citation type="journal article" date="2015" name="Proc. Natl. Acad. Sci. U.S.A.">
        <title>Genome sequence of the Asian Tiger mosquito, Aedes albopictus, reveals insights into its biology, genetics, and evolution.</title>
        <authorList>
            <person name="Chen X.G."/>
            <person name="Jiang X."/>
            <person name="Gu J."/>
            <person name="Xu M."/>
            <person name="Wu Y."/>
            <person name="Deng Y."/>
            <person name="Zhang C."/>
            <person name="Bonizzoni M."/>
            <person name="Dermauw W."/>
            <person name="Vontas J."/>
            <person name="Armbruster P."/>
            <person name="Huang X."/>
            <person name="Yang Y."/>
            <person name="Zhang H."/>
            <person name="He W."/>
            <person name="Peng H."/>
            <person name="Liu Y."/>
            <person name="Wu K."/>
            <person name="Chen J."/>
            <person name="Lirakis M."/>
            <person name="Topalis P."/>
            <person name="Van Leeuwen T."/>
            <person name="Hall A.B."/>
            <person name="Jiang X."/>
            <person name="Thorpe C."/>
            <person name="Mueller R.L."/>
            <person name="Sun C."/>
            <person name="Waterhouse R.M."/>
            <person name="Yan G."/>
            <person name="Tu Z.J."/>
            <person name="Fang X."/>
            <person name="James A.A."/>
        </authorList>
    </citation>
    <scope>NUCLEOTIDE SEQUENCE [LARGE SCALE GENOMIC DNA]</scope>
    <source>
        <strain evidence="11">Foshan</strain>
    </source>
</reference>
<dbReference type="Gene3D" id="3.10.10.10">
    <property type="entry name" value="HIV Type 1 Reverse Transcriptase, subunit A, domain 1"/>
    <property type="match status" value="1"/>
</dbReference>
<dbReference type="InterPro" id="IPR001584">
    <property type="entry name" value="Integrase_cat-core"/>
</dbReference>
<dbReference type="CDD" id="cd01647">
    <property type="entry name" value="RT_LTR"/>
    <property type="match status" value="1"/>
</dbReference>
<feature type="domain" description="Reverse transcriptase" evidence="8">
    <location>
        <begin position="191"/>
        <end position="369"/>
    </location>
</feature>
<keyword evidence="5" id="KW-0255">Endonuclease</keyword>
<dbReference type="GeneID" id="134288414"/>
<feature type="region of interest" description="Disordered" evidence="7">
    <location>
        <begin position="955"/>
        <end position="1018"/>
    </location>
</feature>
<dbReference type="Pfam" id="PF00665">
    <property type="entry name" value="rve"/>
    <property type="match status" value="1"/>
</dbReference>
<evidence type="ECO:0000256" key="5">
    <source>
        <dbReference type="ARBA" id="ARBA00022759"/>
    </source>
</evidence>
<dbReference type="CDD" id="cd09274">
    <property type="entry name" value="RNase_HI_RT_Ty3"/>
    <property type="match status" value="1"/>
</dbReference>
<dbReference type="Gene3D" id="2.40.70.10">
    <property type="entry name" value="Acid Proteases"/>
    <property type="match status" value="1"/>
</dbReference>
<keyword evidence="6" id="KW-0511">Multifunctional enzyme</keyword>
<feature type="compositionally biased region" description="Basic and acidic residues" evidence="7">
    <location>
        <begin position="996"/>
        <end position="1006"/>
    </location>
</feature>
<dbReference type="Pfam" id="PF00078">
    <property type="entry name" value="RVT_1"/>
    <property type="match status" value="1"/>
</dbReference>
<dbReference type="Gene3D" id="3.30.420.10">
    <property type="entry name" value="Ribonuclease H-like superfamily/Ribonuclease H"/>
    <property type="match status" value="1"/>
</dbReference>
<dbReference type="Gene3D" id="3.30.70.270">
    <property type="match status" value="2"/>
</dbReference>
<dbReference type="InterPro" id="IPR041577">
    <property type="entry name" value="RT_RNaseH_2"/>
</dbReference>
<keyword evidence="2" id="KW-0808">Transferase</keyword>
<dbReference type="InterPro" id="IPR043502">
    <property type="entry name" value="DNA/RNA_pol_sf"/>
</dbReference>
<dbReference type="SUPFAM" id="SSF50630">
    <property type="entry name" value="Acid proteases"/>
    <property type="match status" value="1"/>
</dbReference>
<dbReference type="InterPro" id="IPR041588">
    <property type="entry name" value="Integrase_H2C2"/>
</dbReference>
<dbReference type="EnsemblMetazoa" id="AALFPA23_006907.R9103">
    <property type="protein sequence ID" value="AALFPA23_006907.P9103"/>
    <property type="gene ID" value="AALFPA23_006907"/>
</dbReference>